<dbReference type="GO" id="GO:0005886">
    <property type="term" value="C:plasma membrane"/>
    <property type="evidence" value="ECO:0007669"/>
    <property type="project" value="UniProtKB-SubCell"/>
</dbReference>
<comment type="caution">
    <text evidence="9">The sequence shown here is derived from an EMBL/GenBank/DDBJ whole genome shotgun (WGS) entry which is preliminary data.</text>
</comment>
<feature type="domain" description="Histidine kinase" evidence="8">
    <location>
        <begin position="188"/>
        <end position="404"/>
    </location>
</feature>
<dbReference type="PROSITE" id="PS50109">
    <property type="entry name" value="HIS_KIN"/>
    <property type="match status" value="1"/>
</dbReference>
<evidence type="ECO:0000259" key="8">
    <source>
        <dbReference type="PROSITE" id="PS50109"/>
    </source>
</evidence>
<dbReference type="SMART" id="SM00387">
    <property type="entry name" value="HATPase_c"/>
    <property type="match status" value="1"/>
</dbReference>
<dbReference type="Gene3D" id="3.30.450.40">
    <property type="match status" value="1"/>
</dbReference>
<dbReference type="InterPro" id="IPR036890">
    <property type="entry name" value="HATPase_C_sf"/>
</dbReference>
<dbReference type="Pfam" id="PF02518">
    <property type="entry name" value="HATPase_c"/>
    <property type="match status" value="1"/>
</dbReference>
<dbReference type="SMART" id="SM00065">
    <property type="entry name" value="GAF"/>
    <property type="match status" value="1"/>
</dbReference>
<dbReference type="InterPro" id="IPR003594">
    <property type="entry name" value="HATPase_dom"/>
</dbReference>
<name>A0A8J3T1R1_9ACTN</name>
<dbReference type="InterPro" id="IPR003018">
    <property type="entry name" value="GAF"/>
</dbReference>
<dbReference type="Pfam" id="PF00512">
    <property type="entry name" value="HisKA"/>
    <property type="match status" value="1"/>
</dbReference>
<dbReference type="PANTHER" id="PTHR43711">
    <property type="entry name" value="TWO-COMPONENT HISTIDINE KINASE"/>
    <property type="match status" value="1"/>
</dbReference>
<evidence type="ECO:0000256" key="1">
    <source>
        <dbReference type="ARBA" id="ARBA00000085"/>
    </source>
</evidence>
<dbReference type="EMBL" id="BOOK01000031">
    <property type="protein sequence ID" value="GII02385.1"/>
    <property type="molecule type" value="Genomic_DNA"/>
</dbReference>
<dbReference type="PANTHER" id="PTHR43711:SF1">
    <property type="entry name" value="HISTIDINE KINASE 1"/>
    <property type="match status" value="1"/>
</dbReference>
<keyword evidence="10" id="KW-1185">Reference proteome</keyword>
<dbReference type="InterPro" id="IPR036097">
    <property type="entry name" value="HisK_dim/P_sf"/>
</dbReference>
<evidence type="ECO:0000256" key="4">
    <source>
        <dbReference type="ARBA" id="ARBA00022553"/>
    </source>
</evidence>
<dbReference type="AlphaFoldDB" id="A0A8J3T1R1"/>
<dbReference type="FunFam" id="3.30.565.10:FF:000006">
    <property type="entry name" value="Sensor histidine kinase WalK"/>
    <property type="match status" value="1"/>
</dbReference>
<dbReference type="InterPro" id="IPR050736">
    <property type="entry name" value="Sensor_HK_Regulatory"/>
</dbReference>
<evidence type="ECO:0000256" key="5">
    <source>
        <dbReference type="ARBA" id="ARBA00022679"/>
    </source>
</evidence>
<dbReference type="InterPro" id="IPR004358">
    <property type="entry name" value="Sig_transdc_His_kin-like_C"/>
</dbReference>
<dbReference type="Proteomes" id="UP000634476">
    <property type="component" value="Unassembled WGS sequence"/>
</dbReference>
<dbReference type="InterPro" id="IPR003661">
    <property type="entry name" value="HisK_dim/P_dom"/>
</dbReference>
<reference evidence="9" key="1">
    <citation type="submission" date="2021-01" db="EMBL/GenBank/DDBJ databases">
        <title>Whole genome shotgun sequence of Planobispora takensis NBRC 109077.</title>
        <authorList>
            <person name="Komaki H."/>
            <person name="Tamura T."/>
        </authorList>
    </citation>
    <scope>NUCLEOTIDE SEQUENCE</scope>
    <source>
        <strain evidence="9">NBRC 109077</strain>
    </source>
</reference>
<keyword evidence="6 9" id="KW-0418">Kinase</keyword>
<dbReference type="PRINTS" id="PR00344">
    <property type="entry name" value="BCTRLSENSOR"/>
</dbReference>
<evidence type="ECO:0000313" key="9">
    <source>
        <dbReference type="EMBL" id="GII02385.1"/>
    </source>
</evidence>
<keyword evidence="7" id="KW-0902">Two-component regulatory system</keyword>
<dbReference type="Gene3D" id="1.10.287.130">
    <property type="match status" value="1"/>
</dbReference>
<dbReference type="EC" id="2.7.13.3" evidence="3"/>
<comment type="subcellular location">
    <subcellularLocation>
        <location evidence="2">Cell membrane</location>
    </subcellularLocation>
</comment>
<dbReference type="SUPFAM" id="SSF55781">
    <property type="entry name" value="GAF domain-like"/>
    <property type="match status" value="1"/>
</dbReference>
<sequence>MMSPAPVPGDEAARLAELTDLQALQAPLEPALTGVAQLAASICRTPIALVNLIGEHLQHLKGQIGLGMAVMDRDIAFCPYVICGRELMQVPDAQADPRFHTDPLVAGEPGIRFYAGVPIISSRGHALGTVGVMDRHPRRLSPPQQGALSALGTCVSALIEQHHYSRQAEQVTQRLQQMDDLKQLFLRNVNHELRTPLTSIRSYLHLIHDEDGLDAATQQRFLEVIERNSDRLLEKLDELLLLASLSAQTVAFAPQPADLVTVAESAVSEAQTKAWHKHHSLTLYAPDPALAWIDTTRMHHALVHLLDNAIKFTPDGGRITVTVSTDPVPSVAIHDTGIGIPDDQAEHVFDDFYRTPEAETQAIGGIGVGLSIVKKIIDLHGGTISLTYTPGEGTCVYVRLLAPLARPASDSAQ</sequence>
<protein>
    <recommendedName>
        <fullName evidence="3">histidine kinase</fullName>
        <ecNumber evidence="3">2.7.13.3</ecNumber>
    </recommendedName>
</protein>
<dbReference type="RefSeq" id="WP_203876711.1">
    <property type="nucleotide sequence ID" value="NZ_BOOK01000031.1"/>
</dbReference>
<evidence type="ECO:0000256" key="6">
    <source>
        <dbReference type="ARBA" id="ARBA00022777"/>
    </source>
</evidence>
<dbReference type="InterPro" id="IPR005467">
    <property type="entry name" value="His_kinase_dom"/>
</dbReference>
<dbReference type="Pfam" id="PF01590">
    <property type="entry name" value="GAF"/>
    <property type="match status" value="1"/>
</dbReference>
<dbReference type="CDD" id="cd00082">
    <property type="entry name" value="HisKA"/>
    <property type="match status" value="1"/>
</dbReference>
<dbReference type="CDD" id="cd00075">
    <property type="entry name" value="HATPase"/>
    <property type="match status" value="1"/>
</dbReference>
<evidence type="ECO:0000256" key="3">
    <source>
        <dbReference type="ARBA" id="ARBA00012438"/>
    </source>
</evidence>
<dbReference type="InterPro" id="IPR029016">
    <property type="entry name" value="GAF-like_dom_sf"/>
</dbReference>
<keyword evidence="4" id="KW-0597">Phosphoprotein</keyword>
<organism evidence="9 10">
    <name type="scientific">Planobispora takensis</name>
    <dbReference type="NCBI Taxonomy" id="1367882"/>
    <lineage>
        <taxon>Bacteria</taxon>
        <taxon>Bacillati</taxon>
        <taxon>Actinomycetota</taxon>
        <taxon>Actinomycetes</taxon>
        <taxon>Streptosporangiales</taxon>
        <taxon>Streptosporangiaceae</taxon>
        <taxon>Planobispora</taxon>
    </lineage>
</organism>
<dbReference type="Gene3D" id="3.30.565.10">
    <property type="entry name" value="Histidine kinase-like ATPase, C-terminal domain"/>
    <property type="match status" value="1"/>
</dbReference>
<comment type="catalytic activity">
    <reaction evidence="1">
        <text>ATP + protein L-histidine = ADP + protein N-phospho-L-histidine.</text>
        <dbReference type="EC" id="2.7.13.3"/>
    </reaction>
</comment>
<gene>
    <name evidence="9" type="ORF">Pta02_43930</name>
</gene>
<keyword evidence="5" id="KW-0808">Transferase</keyword>
<dbReference type="SMART" id="SM00388">
    <property type="entry name" value="HisKA"/>
    <property type="match status" value="1"/>
</dbReference>
<dbReference type="SUPFAM" id="SSF47384">
    <property type="entry name" value="Homodimeric domain of signal transducing histidine kinase"/>
    <property type="match status" value="1"/>
</dbReference>
<evidence type="ECO:0000256" key="2">
    <source>
        <dbReference type="ARBA" id="ARBA00004236"/>
    </source>
</evidence>
<proteinExistence type="predicted"/>
<dbReference type="SUPFAM" id="SSF55874">
    <property type="entry name" value="ATPase domain of HSP90 chaperone/DNA topoisomerase II/histidine kinase"/>
    <property type="match status" value="1"/>
</dbReference>
<dbReference type="GO" id="GO:0000155">
    <property type="term" value="F:phosphorelay sensor kinase activity"/>
    <property type="evidence" value="ECO:0007669"/>
    <property type="project" value="InterPro"/>
</dbReference>
<evidence type="ECO:0000256" key="7">
    <source>
        <dbReference type="ARBA" id="ARBA00023012"/>
    </source>
</evidence>
<evidence type="ECO:0000313" key="10">
    <source>
        <dbReference type="Proteomes" id="UP000634476"/>
    </source>
</evidence>
<accession>A0A8J3T1R1</accession>